<proteinExistence type="inferred from homology"/>
<reference evidence="5" key="2">
    <citation type="submission" date="2021-04" db="EMBL/GenBank/DDBJ databases">
        <authorList>
            <person name="Gilroy R."/>
        </authorList>
    </citation>
    <scope>NUCLEOTIDE SEQUENCE</scope>
    <source>
        <strain evidence="5">ChiW4-1371</strain>
    </source>
</reference>
<comment type="subcellular location">
    <subcellularLocation>
        <location evidence="1">Cytoplasm</location>
    </subcellularLocation>
</comment>
<evidence type="ECO:0000313" key="5">
    <source>
        <dbReference type="EMBL" id="HIZ88507.1"/>
    </source>
</evidence>
<evidence type="ECO:0000256" key="3">
    <source>
        <dbReference type="ARBA" id="ARBA00018111"/>
    </source>
</evidence>
<gene>
    <name evidence="5" type="ORF">H9804_01050</name>
</gene>
<evidence type="ECO:0000313" key="6">
    <source>
        <dbReference type="Proteomes" id="UP000824176"/>
    </source>
</evidence>
<comment type="similarity">
    <text evidence="2">Belongs to the RecX family.</text>
</comment>
<organism evidence="5 6">
    <name type="scientific">Candidatus Mucispirillum faecigallinarum</name>
    <dbReference type="NCBI Taxonomy" id="2838699"/>
    <lineage>
        <taxon>Bacteria</taxon>
        <taxon>Pseudomonadati</taxon>
        <taxon>Deferribacterota</taxon>
        <taxon>Deferribacteres</taxon>
        <taxon>Deferribacterales</taxon>
        <taxon>Mucispirillaceae</taxon>
        <taxon>Mucispirillum</taxon>
    </lineage>
</organism>
<dbReference type="InterPro" id="IPR003783">
    <property type="entry name" value="Regulatory_RecX"/>
</dbReference>
<protein>
    <recommendedName>
        <fullName evidence="3">Regulatory protein RecX</fullName>
    </recommendedName>
</protein>
<accession>A0A9D2KB81</accession>
<dbReference type="PANTHER" id="PTHR33602">
    <property type="entry name" value="REGULATORY PROTEIN RECX FAMILY PROTEIN"/>
    <property type="match status" value="1"/>
</dbReference>
<keyword evidence="4" id="KW-0963">Cytoplasm</keyword>
<dbReference type="Proteomes" id="UP000824176">
    <property type="component" value="Unassembled WGS sequence"/>
</dbReference>
<dbReference type="InterPro" id="IPR036388">
    <property type="entry name" value="WH-like_DNA-bd_sf"/>
</dbReference>
<reference evidence="5" key="1">
    <citation type="journal article" date="2021" name="PeerJ">
        <title>Extensive microbial diversity within the chicken gut microbiome revealed by metagenomics and culture.</title>
        <authorList>
            <person name="Gilroy R."/>
            <person name="Ravi A."/>
            <person name="Getino M."/>
            <person name="Pursley I."/>
            <person name="Horton D.L."/>
            <person name="Alikhan N.F."/>
            <person name="Baker D."/>
            <person name="Gharbi K."/>
            <person name="Hall N."/>
            <person name="Watson M."/>
            <person name="Adriaenssens E.M."/>
            <person name="Foster-Nyarko E."/>
            <person name="Jarju S."/>
            <person name="Secka A."/>
            <person name="Antonio M."/>
            <person name="Oren A."/>
            <person name="Chaudhuri R.R."/>
            <person name="La Ragione R."/>
            <person name="Hildebrand F."/>
            <person name="Pallen M.J."/>
        </authorList>
    </citation>
    <scope>NUCLEOTIDE SEQUENCE</scope>
    <source>
        <strain evidence="5">ChiW4-1371</strain>
    </source>
</reference>
<dbReference type="Gene3D" id="1.10.10.10">
    <property type="entry name" value="Winged helix-like DNA-binding domain superfamily/Winged helix DNA-binding domain"/>
    <property type="match status" value="1"/>
</dbReference>
<name>A0A9D2KB81_9BACT</name>
<dbReference type="AlphaFoldDB" id="A0A9D2KB81"/>
<sequence>MVSTGISYAYKLLSMRDYFKDELYEKIEKKFGKLEAEKAVLEMEQAGYLDDERTACNYIRAKLKSGYGPYYISNKLYLKGCNKDISFIEDVADKENIDMTEYIIKYSKRYIKKGSDDPYKDYVKCINFLKNKGYSPSVVMQIIKKEDFE</sequence>
<evidence type="ECO:0000256" key="2">
    <source>
        <dbReference type="ARBA" id="ARBA00009695"/>
    </source>
</evidence>
<evidence type="ECO:0000256" key="4">
    <source>
        <dbReference type="ARBA" id="ARBA00022490"/>
    </source>
</evidence>
<dbReference type="EMBL" id="DXAQ01000016">
    <property type="protein sequence ID" value="HIZ88507.1"/>
    <property type="molecule type" value="Genomic_DNA"/>
</dbReference>
<dbReference type="GO" id="GO:0005737">
    <property type="term" value="C:cytoplasm"/>
    <property type="evidence" value="ECO:0007669"/>
    <property type="project" value="UniProtKB-SubCell"/>
</dbReference>
<dbReference type="PANTHER" id="PTHR33602:SF1">
    <property type="entry name" value="REGULATORY PROTEIN RECX FAMILY PROTEIN"/>
    <property type="match status" value="1"/>
</dbReference>
<evidence type="ECO:0000256" key="1">
    <source>
        <dbReference type="ARBA" id="ARBA00004496"/>
    </source>
</evidence>
<dbReference type="GO" id="GO:0006282">
    <property type="term" value="P:regulation of DNA repair"/>
    <property type="evidence" value="ECO:0007669"/>
    <property type="project" value="InterPro"/>
</dbReference>
<comment type="caution">
    <text evidence="5">The sequence shown here is derived from an EMBL/GenBank/DDBJ whole genome shotgun (WGS) entry which is preliminary data.</text>
</comment>